<gene>
    <name evidence="2" type="ORF">V8G54_023132</name>
</gene>
<protein>
    <submittedName>
        <fullName evidence="2">Uncharacterized protein</fullName>
    </submittedName>
</protein>
<feature type="region of interest" description="Disordered" evidence="1">
    <location>
        <begin position="1"/>
        <end position="25"/>
    </location>
</feature>
<evidence type="ECO:0000256" key="1">
    <source>
        <dbReference type="SAM" id="MobiDB-lite"/>
    </source>
</evidence>
<name>A0AAQ3RS97_VIGMU</name>
<dbReference type="Proteomes" id="UP001374535">
    <property type="component" value="Chromosome 7"/>
</dbReference>
<dbReference type="AlphaFoldDB" id="A0AAQ3RS97"/>
<accession>A0AAQ3RS97</accession>
<evidence type="ECO:0000313" key="2">
    <source>
        <dbReference type="EMBL" id="WVZ02326.1"/>
    </source>
</evidence>
<sequence>MVEKRWVARNEKPKSPSSFREEKRPVERVGHNHAVVSENTFEDRKKIKPSNAIPATRICVPAPPRGPELVSVLSPCSLSPPARLPVVDSRICQNSAIYIIIVTL</sequence>
<reference evidence="2 3" key="1">
    <citation type="journal article" date="2023" name="Life. Sci Alliance">
        <title>Evolutionary insights into 3D genome organization and epigenetic landscape of Vigna mungo.</title>
        <authorList>
            <person name="Junaid A."/>
            <person name="Singh B."/>
            <person name="Bhatia S."/>
        </authorList>
    </citation>
    <scope>NUCLEOTIDE SEQUENCE [LARGE SCALE GENOMIC DNA]</scope>
    <source>
        <strain evidence="2">Urdbean</strain>
    </source>
</reference>
<evidence type="ECO:0000313" key="3">
    <source>
        <dbReference type="Proteomes" id="UP001374535"/>
    </source>
</evidence>
<keyword evidence="3" id="KW-1185">Reference proteome</keyword>
<dbReference type="EMBL" id="CP144694">
    <property type="protein sequence ID" value="WVZ02326.1"/>
    <property type="molecule type" value="Genomic_DNA"/>
</dbReference>
<organism evidence="2 3">
    <name type="scientific">Vigna mungo</name>
    <name type="common">Black gram</name>
    <name type="synonym">Phaseolus mungo</name>
    <dbReference type="NCBI Taxonomy" id="3915"/>
    <lineage>
        <taxon>Eukaryota</taxon>
        <taxon>Viridiplantae</taxon>
        <taxon>Streptophyta</taxon>
        <taxon>Embryophyta</taxon>
        <taxon>Tracheophyta</taxon>
        <taxon>Spermatophyta</taxon>
        <taxon>Magnoliopsida</taxon>
        <taxon>eudicotyledons</taxon>
        <taxon>Gunneridae</taxon>
        <taxon>Pentapetalae</taxon>
        <taxon>rosids</taxon>
        <taxon>fabids</taxon>
        <taxon>Fabales</taxon>
        <taxon>Fabaceae</taxon>
        <taxon>Papilionoideae</taxon>
        <taxon>50 kb inversion clade</taxon>
        <taxon>NPAAA clade</taxon>
        <taxon>indigoferoid/millettioid clade</taxon>
        <taxon>Phaseoleae</taxon>
        <taxon>Vigna</taxon>
    </lineage>
</organism>
<proteinExistence type="predicted"/>